<dbReference type="EMBL" id="CP040098">
    <property type="protein sequence ID" value="QCQ21517.1"/>
    <property type="molecule type" value="Genomic_DNA"/>
</dbReference>
<gene>
    <name evidence="2" type="ORF">FDQ92_04600</name>
</gene>
<evidence type="ECO:0008006" key="4">
    <source>
        <dbReference type="Google" id="ProtNLM"/>
    </source>
</evidence>
<reference evidence="2 3" key="2">
    <citation type="submission" date="2019-05" db="EMBL/GenBank/DDBJ databases">
        <authorList>
            <person name="Suflita J.M."/>
            <person name="Marks C.R."/>
        </authorList>
    </citation>
    <scope>NUCLEOTIDE SEQUENCE [LARGE SCALE GENOMIC DNA]</scope>
    <source>
        <strain evidence="2 3">ALDC</strain>
    </source>
</reference>
<organism evidence="2 3">
    <name type="scientific">Desulfoglaeba alkanexedens ALDC</name>
    <dbReference type="NCBI Taxonomy" id="980445"/>
    <lineage>
        <taxon>Bacteria</taxon>
        <taxon>Pseudomonadati</taxon>
        <taxon>Thermodesulfobacteriota</taxon>
        <taxon>Syntrophobacteria</taxon>
        <taxon>Syntrophobacterales</taxon>
        <taxon>Syntrophobacteraceae</taxon>
        <taxon>Desulfoglaeba</taxon>
    </lineage>
</organism>
<dbReference type="OrthoDB" id="5459824at2"/>
<sequence>MLRKLSMAGVLLIAVAFCFAGWAVAADVVQGKCVEVRAAEKTLVIEEYDVNFSDEHPYGRSTGVVNEYLIDKALVGIPPEPGDILRIAYEVRGTDRVALKVMNVSKQDLRKK</sequence>
<protein>
    <recommendedName>
        <fullName evidence="4">DUF5666 domain-containing protein</fullName>
    </recommendedName>
</protein>
<dbReference type="KEGG" id="dax:FDQ92_04600"/>
<dbReference type="RefSeq" id="WP_137423488.1">
    <property type="nucleotide sequence ID" value="NZ_CP040098.1"/>
</dbReference>
<dbReference type="AlphaFoldDB" id="A0A4P8L0Z4"/>
<evidence type="ECO:0000313" key="3">
    <source>
        <dbReference type="Proteomes" id="UP000298602"/>
    </source>
</evidence>
<proteinExistence type="predicted"/>
<evidence type="ECO:0000313" key="2">
    <source>
        <dbReference type="EMBL" id="QCQ21517.1"/>
    </source>
</evidence>
<evidence type="ECO:0000256" key="1">
    <source>
        <dbReference type="SAM" id="SignalP"/>
    </source>
</evidence>
<feature type="signal peptide" evidence="1">
    <location>
        <begin position="1"/>
        <end position="25"/>
    </location>
</feature>
<dbReference type="Proteomes" id="UP000298602">
    <property type="component" value="Chromosome"/>
</dbReference>
<keyword evidence="3" id="KW-1185">Reference proteome</keyword>
<name>A0A4P8L0Z4_9BACT</name>
<reference evidence="2 3" key="1">
    <citation type="submission" date="2019-05" db="EMBL/GenBank/DDBJ databases">
        <title>The Complete Genome Sequence of the n-alkane-degrading Desulfoglaeba alkanexedens ALDC reveals multiple alkylsuccinate synthase gene clusters.</title>
        <authorList>
            <person name="Callaghan A.V."/>
            <person name="Davidova I.A."/>
            <person name="Duncan K.E."/>
            <person name="Morris B."/>
            <person name="McInerney M.J."/>
        </authorList>
    </citation>
    <scope>NUCLEOTIDE SEQUENCE [LARGE SCALE GENOMIC DNA]</scope>
    <source>
        <strain evidence="2 3">ALDC</strain>
    </source>
</reference>
<feature type="chain" id="PRO_5021017780" description="DUF5666 domain-containing protein" evidence="1">
    <location>
        <begin position="26"/>
        <end position="112"/>
    </location>
</feature>
<accession>A0A4P8L0Z4</accession>
<keyword evidence="1" id="KW-0732">Signal</keyword>